<feature type="transmembrane region" description="Helical" evidence="7">
    <location>
        <begin position="134"/>
        <end position="159"/>
    </location>
</feature>
<dbReference type="PANTHER" id="PTHR31632">
    <property type="entry name" value="IRON TRANSPORTER FTH1"/>
    <property type="match status" value="1"/>
</dbReference>
<protein>
    <recommendedName>
        <fullName evidence="10">High-affinity iron permease</fullName>
    </recommendedName>
</protein>
<organism evidence="8 9">
    <name type="scientific">Apatococcus fuscideae</name>
    <dbReference type="NCBI Taxonomy" id="2026836"/>
    <lineage>
        <taxon>Eukaryota</taxon>
        <taxon>Viridiplantae</taxon>
        <taxon>Chlorophyta</taxon>
        <taxon>core chlorophytes</taxon>
        <taxon>Trebouxiophyceae</taxon>
        <taxon>Chlorellales</taxon>
        <taxon>Chlorellaceae</taxon>
        <taxon>Apatococcus</taxon>
    </lineage>
</organism>
<sequence>MALSSFFNLGALFIMFREVLEAVVIVTILLQLCTKLKAHRLKKFVWAGALTGTGCAIIVGIVIIIVFYTASGSVFNGDGKIVFESFLFLIASYLLTVMAFAMFKFKDYEKKWEMKLAAGASHQEQKSKMGNAGIFLLAFSTTLREGIEAVVFLFGVTAGQKIQSIILPGFVGVIMGLAVGVILYYTGRTINDIWWFMIIMCVILFFIGAGMTARTVNYWQTINWFGYFGYPMSERPWYNKTIWNWNACCSDQITSNGFFGILGAVFGYISEGNALWLFAYFGYWIEILLIIGIKLWRGVLTDAMKKRSPHVMREVAEHTPQPADKSFDDSASEAASSLRPSSDIGVTKAKAKARAVELPHRNFDHEVLDPKMGDDMDPKVAAMDPKMAVADEKVPAWDYHESR</sequence>
<comment type="subcellular location">
    <subcellularLocation>
        <location evidence="1">Membrane</location>
        <topology evidence="1">Multi-pass membrane protein</topology>
    </subcellularLocation>
</comment>
<evidence type="ECO:0000256" key="7">
    <source>
        <dbReference type="SAM" id="Phobius"/>
    </source>
</evidence>
<dbReference type="Proteomes" id="UP001485043">
    <property type="component" value="Unassembled WGS sequence"/>
</dbReference>
<gene>
    <name evidence="8" type="ORF">WJX84_002270</name>
</gene>
<name>A0AAW1TAR5_9CHLO</name>
<evidence type="ECO:0008006" key="10">
    <source>
        <dbReference type="Google" id="ProtNLM"/>
    </source>
</evidence>
<evidence type="ECO:0000313" key="9">
    <source>
        <dbReference type="Proteomes" id="UP001485043"/>
    </source>
</evidence>
<keyword evidence="3 7" id="KW-0812">Transmembrane</keyword>
<dbReference type="PANTHER" id="PTHR31632:SF2">
    <property type="entry name" value="PLASMA MEMBRANE IRON PERMEASE"/>
    <property type="match status" value="1"/>
</dbReference>
<evidence type="ECO:0000256" key="1">
    <source>
        <dbReference type="ARBA" id="ARBA00004141"/>
    </source>
</evidence>
<dbReference type="GO" id="GO:0015093">
    <property type="term" value="F:ferrous iron transmembrane transporter activity"/>
    <property type="evidence" value="ECO:0007669"/>
    <property type="project" value="TreeGrafter"/>
</dbReference>
<dbReference type="GO" id="GO:0033573">
    <property type="term" value="C:high-affinity iron permease complex"/>
    <property type="evidence" value="ECO:0007669"/>
    <property type="project" value="InterPro"/>
</dbReference>
<evidence type="ECO:0000313" key="8">
    <source>
        <dbReference type="EMBL" id="KAK9865546.1"/>
    </source>
</evidence>
<feature type="transmembrane region" description="Helical" evidence="7">
    <location>
        <begin position="44"/>
        <end position="69"/>
    </location>
</feature>
<accession>A0AAW1TAR5</accession>
<feature type="transmembrane region" description="Helical" evidence="7">
    <location>
        <begin position="274"/>
        <end position="296"/>
    </location>
</feature>
<dbReference type="Pfam" id="PF03239">
    <property type="entry name" value="FTR1"/>
    <property type="match status" value="1"/>
</dbReference>
<evidence type="ECO:0000256" key="5">
    <source>
        <dbReference type="ARBA" id="ARBA00023136"/>
    </source>
</evidence>
<comment type="similarity">
    <text evidence="2">Belongs to the oxidase-dependent Fe transporter (OFeT) (TC 9.A.10.1) family.</text>
</comment>
<evidence type="ECO:0000256" key="3">
    <source>
        <dbReference type="ARBA" id="ARBA00022692"/>
    </source>
</evidence>
<feature type="transmembrane region" description="Helical" evidence="7">
    <location>
        <begin position="81"/>
        <end position="105"/>
    </location>
</feature>
<dbReference type="AlphaFoldDB" id="A0AAW1TAR5"/>
<evidence type="ECO:0000256" key="2">
    <source>
        <dbReference type="ARBA" id="ARBA00008333"/>
    </source>
</evidence>
<dbReference type="EMBL" id="JALJOV010000238">
    <property type="protein sequence ID" value="KAK9865546.1"/>
    <property type="molecule type" value="Genomic_DNA"/>
</dbReference>
<reference evidence="8 9" key="1">
    <citation type="journal article" date="2024" name="Nat. Commun.">
        <title>Phylogenomics reveals the evolutionary origins of lichenization in chlorophyte algae.</title>
        <authorList>
            <person name="Puginier C."/>
            <person name="Libourel C."/>
            <person name="Otte J."/>
            <person name="Skaloud P."/>
            <person name="Haon M."/>
            <person name="Grisel S."/>
            <person name="Petersen M."/>
            <person name="Berrin J.G."/>
            <person name="Delaux P.M."/>
            <person name="Dal Grande F."/>
            <person name="Keller J."/>
        </authorList>
    </citation>
    <scope>NUCLEOTIDE SEQUENCE [LARGE SCALE GENOMIC DNA]</scope>
    <source>
        <strain evidence="8 9">SAG 2523</strain>
    </source>
</reference>
<dbReference type="InterPro" id="IPR004923">
    <property type="entry name" value="FTR1/Fip1/EfeU"/>
</dbReference>
<proteinExistence type="inferred from homology"/>
<evidence type="ECO:0000256" key="4">
    <source>
        <dbReference type="ARBA" id="ARBA00022989"/>
    </source>
</evidence>
<feature type="transmembrane region" description="Helical" evidence="7">
    <location>
        <begin position="193"/>
        <end position="213"/>
    </location>
</feature>
<keyword evidence="9" id="KW-1185">Reference proteome</keyword>
<keyword evidence="4 7" id="KW-1133">Transmembrane helix</keyword>
<comment type="caution">
    <text evidence="8">The sequence shown here is derived from an EMBL/GenBank/DDBJ whole genome shotgun (WGS) entry which is preliminary data.</text>
</comment>
<evidence type="ECO:0000256" key="6">
    <source>
        <dbReference type="SAM" id="MobiDB-lite"/>
    </source>
</evidence>
<keyword evidence="5 7" id="KW-0472">Membrane</keyword>
<feature type="transmembrane region" description="Helical" evidence="7">
    <location>
        <begin position="6"/>
        <end position="32"/>
    </location>
</feature>
<feature type="transmembrane region" description="Helical" evidence="7">
    <location>
        <begin position="165"/>
        <end position="186"/>
    </location>
</feature>
<feature type="region of interest" description="Disordered" evidence="6">
    <location>
        <begin position="311"/>
        <end position="346"/>
    </location>
</feature>